<gene>
    <name evidence="1" type="ORF">BSU04_06570</name>
</gene>
<reference evidence="2" key="1">
    <citation type="submission" date="2017-01" db="EMBL/GenBank/DDBJ databases">
        <title>Genome Analysis of Deinococcus marmoris KOPRI26562.</title>
        <authorList>
            <person name="Kim J.H."/>
            <person name="Oh H.-M."/>
        </authorList>
    </citation>
    <scope>NUCLEOTIDE SEQUENCE [LARGE SCALE GENOMIC DNA]</scope>
    <source>
        <strain evidence="2">PAMC 26633</strain>
    </source>
</reference>
<organism evidence="1 2">
    <name type="scientific">Caballeronia sordidicola</name>
    <name type="common">Burkholderia sordidicola</name>
    <dbReference type="NCBI Taxonomy" id="196367"/>
    <lineage>
        <taxon>Bacteria</taxon>
        <taxon>Pseudomonadati</taxon>
        <taxon>Pseudomonadota</taxon>
        <taxon>Betaproteobacteria</taxon>
        <taxon>Burkholderiales</taxon>
        <taxon>Burkholderiaceae</taxon>
        <taxon>Caballeronia</taxon>
    </lineage>
</organism>
<evidence type="ECO:0000313" key="1">
    <source>
        <dbReference type="EMBL" id="OXC79593.1"/>
    </source>
</evidence>
<proteinExistence type="predicted"/>
<name>A0A226X8E4_CABSO</name>
<dbReference type="EMBL" id="MTHB01000036">
    <property type="protein sequence ID" value="OXC79593.1"/>
    <property type="molecule type" value="Genomic_DNA"/>
</dbReference>
<dbReference type="AlphaFoldDB" id="A0A226X8E4"/>
<dbReference type="Proteomes" id="UP000214720">
    <property type="component" value="Unassembled WGS sequence"/>
</dbReference>
<comment type="caution">
    <text evidence="1">The sequence shown here is derived from an EMBL/GenBank/DDBJ whole genome shotgun (WGS) entry which is preliminary data.</text>
</comment>
<evidence type="ECO:0000313" key="2">
    <source>
        <dbReference type="Proteomes" id="UP000214720"/>
    </source>
</evidence>
<protein>
    <submittedName>
        <fullName evidence="1">Uncharacterized protein</fullName>
    </submittedName>
</protein>
<sequence>MGWARLRVAAASRNCLPFFTAARPSYISNLFTPNAAPRLAVQRFSCGWTSQNSPLRRRHPATTFQHDH</sequence>
<accession>A0A226X8E4</accession>